<evidence type="ECO:0000313" key="2">
    <source>
        <dbReference type="EMBL" id="CAK99705.1"/>
    </source>
</evidence>
<organism evidence="2">
    <name type="scientific">Spiroplasma citri</name>
    <dbReference type="NCBI Taxonomy" id="2133"/>
    <lineage>
        <taxon>Bacteria</taxon>
        <taxon>Bacillati</taxon>
        <taxon>Mycoplasmatota</taxon>
        <taxon>Mollicutes</taxon>
        <taxon>Entomoplasmatales</taxon>
        <taxon>Spiroplasmataceae</taxon>
        <taxon>Spiroplasma</taxon>
    </lineage>
</organism>
<feature type="transmembrane region" description="Helical" evidence="1">
    <location>
        <begin position="117"/>
        <end position="137"/>
    </location>
</feature>
<accession>Q14LC5</accession>
<proteinExistence type="predicted"/>
<protein>
    <submittedName>
        <fullName evidence="2">Hypothetical transmembrane protein</fullName>
    </submittedName>
</protein>
<gene>
    <name evidence="2" type="ORF">SPICI19_055</name>
</gene>
<reference evidence="2" key="1">
    <citation type="journal article" date="2010" name="Appl. Environ. Microbiol.">
        <title>Partial chromosome sequence of Spiroplasma citri reveals extensive viral invasion and important gene decay.</title>
        <authorList>
            <person name="Carle P."/>
            <person name="Saillard C."/>
            <person name="Carrere N."/>
            <person name="Carrere S."/>
            <person name="Duret S."/>
            <person name="Eveillard S."/>
            <person name="Gaurivaud P."/>
            <person name="Gourgues G."/>
            <person name="Gouzy J."/>
            <person name="Salar P."/>
            <person name="Verdin E."/>
            <person name="Breton M."/>
            <person name="Blanchard A."/>
            <person name="Laigret F."/>
            <person name="Bove J.M."/>
            <person name="Renaudin J."/>
            <person name="Foissac X."/>
        </authorList>
    </citation>
    <scope>NUCLEOTIDE SEQUENCE</scope>
    <source>
        <strain evidence="2">GII3-3X</strain>
    </source>
</reference>
<keyword evidence="1" id="KW-0472">Membrane</keyword>
<sequence length="138" mass="15461">MLTKITNDAPQLINSIISIHAAFAAKELNPGFLQAQNSWRDIANVYDNATFSRFTSAYTPLHHMKELINNKEDIIWSILIAISLLLIISSFIMINMIVNKLLFLNRGIIGNLKAQGYGTGTIAFLLLSCFLLLMFIIC</sequence>
<name>Q14LC5_SPICI</name>
<keyword evidence="1 2" id="KW-0812">Transmembrane</keyword>
<dbReference type="AlphaFoldDB" id="Q14LC5"/>
<keyword evidence="1" id="KW-1133">Transmembrane helix</keyword>
<feature type="transmembrane region" description="Helical" evidence="1">
    <location>
        <begin position="74"/>
        <end position="97"/>
    </location>
</feature>
<evidence type="ECO:0000256" key="1">
    <source>
        <dbReference type="SAM" id="Phobius"/>
    </source>
</evidence>
<dbReference type="EMBL" id="AM285320">
    <property type="protein sequence ID" value="CAK99705.1"/>
    <property type="molecule type" value="Genomic_DNA"/>
</dbReference>